<dbReference type="GO" id="GO:0071038">
    <property type="term" value="P:TRAMP-dependent tRNA surveillance pathway"/>
    <property type="evidence" value="ECO:0007669"/>
    <property type="project" value="TreeGrafter"/>
</dbReference>
<dbReference type="InterPro" id="IPR050590">
    <property type="entry name" value="Exosome_comp_Rrp42_subfam"/>
</dbReference>
<evidence type="ECO:0000256" key="3">
    <source>
        <dbReference type="ARBA" id="ARBA00006678"/>
    </source>
</evidence>
<dbReference type="AlphaFoldDB" id="A0AAD3CJX2"/>
<dbReference type="GO" id="GO:0034476">
    <property type="term" value="P:U5 snRNA 3'-end processing"/>
    <property type="evidence" value="ECO:0007669"/>
    <property type="project" value="TreeGrafter"/>
</dbReference>
<evidence type="ECO:0000256" key="1">
    <source>
        <dbReference type="ARBA" id="ARBA00004496"/>
    </source>
</evidence>
<protein>
    <recommendedName>
        <fullName evidence="9">Ribosomal RNA-processing protein 43</fullName>
    </recommendedName>
</protein>
<keyword evidence="8" id="KW-0539">Nucleus</keyword>
<dbReference type="Gene3D" id="3.30.230.70">
    <property type="entry name" value="GHMP Kinase, N-terminal domain"/>
    <property type="match status" value="1"/>
</dbReference>
<dbReference type="SUPFAM" id="SSF54211">
    <property type="entry name" value="Ribosomal protein S5 domain 2-like"/>
    <property type="match status" value="1"/>
</dbReference>
<reference evidence="12 13" key="1">
    <citation type="journal article" date="2021" name="Sci. Rep.">
        <title>The genome of the diatom Chaetoceros tenuissimus carries an ancient integrated fragment of an extant virus.</title>
        <authorList>
            <person name="Hongo Y."/>
            <person name="Kimura K."/>
            <person name="Takaki Y."/>
            <person name="Yoshida Y."/>
            <person name="Baba S."/>
            <person name="Kobayashi G."/>
            <person name="Nagasaki K."/>
            <person name="Hano T."/>
            <person name="Tomaru Y."/>
        </authorList>
    </citation>
    <scope>NUCLEOTIDE SEQUENCE [LARGE SCALE GENOMIC DNA]</scope>
    <source>
        <strain evidence="12 13">NIES-3715</strain>
    </source>
</reference>
<dbReference type="SUPFAM" id="SSF55666">
    <property type="entry name" value="Ribonuclease PH domain 2-like"/>
    <property type="match status" value="1"/>
</dbReference>
<keyword evidence="13" id="KW-1185">Reference proteome</keyword>
<keyword evidence="5" id="KW-0698">rRNA processing</keyword>
<evidence type="ECO:0000256" key="9">
    <source>
        <dbReference type="ARBA" id="ARBA00030617"/>
    </source>
</evidence>
<organism evidence="12 13">
    <name type="scientific">Chaetoceros tenuissimus</name>
    <dbReference type="NCBI Taxonomy" id="426638"/>
    <lineage>
        <taxon>Eukaryota</taxon>
        <taxon>Sar</taxon>
        <taxon>Stramenopiles</taxon>
        <taxon>Ochrophyta</taxon>
        <taxon>Bacillariophyta</taxon>
        <taxon>Coscinodiscophyceae</taxon>
        <taxon>Chaetocerotophycidae</taxon>
        <taxon>Chaetocerotales</taxon>
        <taxon>Chaetocerotaceae</taxon>
        <taxon>Chaetoceros</taxon>
    </lineage>
</organism>
<keyword evidence="7" id="KW-0694">RNA-binding</keyword>
<dbReference type="Pfam" id="PF03725">
    <property type="entry name" value="RNase_PH_C"/>
    <property type="match status" value="1"/>
</dbReference>
<comment type="similarity">
    <text evidence="3">Belongs to the RNase PH family.</text>
</comment>
<gene>
    <name evidence="12" type="ORF">CTEN210_03917</name>
</gene>
<dbReference type="GO" id="GO:0071028">
    <property type="term" value="P:nuclear mRNA surveillance"/>
    <property type="evidence" value="ECO:0007669"/>
    <property type="project" value="TreeGrafter"/>
</dbReference>
<dbReference type="EMBL" id="BLLK01000023">
    <property type="protein sequence ID" value="GFH47442.1"/>
    <property type="molecule type" value="Genomic_DNA"/>
</dbReference>
<evidence type="ECO:0000256" key="8">
    <source>
        <dbReference type="ARBA" id="ARBA00023242"/>
    </source>
</evidence>
<dbReference type="GO" id="GO:0071035">
    <property type="term" value="P:nuclear polyadenylation-dependent rRNA catabolic process"/>
    <property type="evidence" value="ECO:0007669"/>
    <property type="project" value="TreeGrafter"/>
</dbReference>
<evidence type="ECO:0000256" key="7">
    <source>
        <dbReference type="ARBA" id="ARBA00022884"/>
    </source>
</evidence>
<dbReference type="Proteomes" id="UP001054902">
    <property type="component" value="Unassembled WGS sequence"/>
</dbReference>
<evidence type="ECO:0000256" key="6">
    <source>
        <dbReference type="ARBA" id="ARBA00022835"/>
    </source>
</evidence>
<name>A0AAD3CJX2_9STRA</name>
<feature type="domain" description="Exoribonuclease phosphorolytic" evidence="10">
    <location>
        <begin position="36"/>
        <end position="185"/>
    </location>
</feature>
<dbReference type="InterPro" id="IPR027408">
    <property type="entry name" value="PNPase/RNase_PH_dom_sf"/>
</dbReference>
<dbReference type="GO" id="GO:0016075">
    <property type="term" value="P:rRNA catabolic process"/>
    <property type="evidence" value="ECO:0007669"/>
    <property type="project" value="TreeGrafter"/>
</dbReference>
<evidence type="ECO:0000259" key="11">
    <source>
        <dbReference type="Pfam" id="PF03725"/>
    </source>
</evidence>
<accession>A0AAD3CJX2</accession>
<keyword evidence="4" id="KW-0963">Cytoplasm</keyword>
<dbReference type="GO" id="GO:0034475">
    <property type="term" value="P:U4 snRNA 3'-end processing"/>
    <property type="evidence" value="ECO:0007669"/>
    <property type="project" value="TreeGrafter"/>
</dbReference>
<evidence type="ECO:0000256" key="4">
    <source>
        <dbReference type="ARBA" id="ARBA00022490"/>
    </source>
</evidence>
<dbReference type="GO" id="GO:0000177">
    <property type="term" value="C:cytoplasmic exosome (RNase complex)"/>
    <property type="evidence" value="ECO:0007669"/>
    <property type="project" value="TreeGrafter"/>
</dbReference>
<comment type="caution">
    <text evidence="12">The sequence shown here is derived from an EMBL/GenBank/DDBJ whole genome shotgun (WGS) entry which is preliminary data.</text>
</comment>
<dbReference type="InterPro" id="IPR020568">
    <property type="entry name" value="Ribosomal_Su5_D2-typ_SF"/>
</dbReference>
<dbReference type="PANTHER" id="PTHR11097">
    <property type="entry name" value="EXOSOME COMPLEX EXONUCLEASE RIBOSOMAL RNA PROCESSING PROTEIN"/>
    <property type="match status" value="1"/>
</dbReference>
<dbReference type="GO" id="GO:0034473">
    <property type="term" value="P:U1 snRNA 3'-end processing"/>
    <property type="evidence" value="ECO:0007669"/>
    <property type="project" value="TreeGrafter"/>
</dbReference>
<dbReference type="PANTHER" id="PTHR11097:SF9">
    <property type="entry name" value="EXOSOME COMPLEX COMPONENT RRP43"/>
    <property type="match status" value="1"/>
</dbReference>
<dbReference type="InterPro" id="IPR001247">
    <property type="entry name" value="ExoRNase_PH_dom1"/>
</dbReference>
<evidence type="ECO:0000259" key="10">
    <source>
        <dbReference type="Pfam" id="PF01138"/>
    </source>
</evidence>
<evidence type="ECO:0000313" key="13">
    <source>
        <dbReference type="Proteomes" id="UP001054902"/>
    </source>
</evidence>
<proteinExistence type="inferred from homology"/>
<evidence type="ECO:0000256" key="2">
    <source>
        <dbReference type="ARBA" id="ARBA00004604"/>
    </source>
</evidence>
<comment type="subcellular location">
    <subcellularLocation>
        <location evidence="1">Cytoplasm</location>
    </subcellularLocation>
    <subcellularLocation>
        <location evidence="2">Nucleus</location>
        <location evidence="2">Nucleolus</location>
    </subcellularLocation>
</comment>
<dbReference type="GO" id="GO:0000467">
    <property type="term" value="P:exonucleolytic trimming to generate mature 3'-end of 5.8S rRNA from tricistronic rRNA transcript (SSU-rRNA, 5.8S rRNA, LSU-rRNA)"/>
    <property type="evidence" value="ECO:0007669"/>
    <property type="project" value="TreeGrafter"/>
</dbReference>
<dbReference type="GO" id="GO:0035925">
    <property type="term" value="F:mRNA 3'-UTR AU-rich region binding"/>
    <property type="evidence" value="ECO:0007669"/>
    <property type="project" value="TreeGrafter"/>
</dbReference>
<evidence type="ECO:0000256" key="5">
    <source>
        <dbReference type="ARBA" id="ARBA00022552"/>
    </source>
</evidence>
<dbReference type="InterPro" id="IPR036345">
    <property type="entry name" value="ExoRNase_PH_dom2_sf"/>
</dbReference>
<dbReference type="GO" id="GO:0000176">
    <property type="term" value="C:nuclear exosome (RNase complex)"/>
    <property type="evidence" value="ECO:0007669"/>
    <property type="project" value="TreeGrafter"/>
</dbReference>
<dbReference type="GO" id="GO:0005730">
    <property type="term" value="C:nucleolus"/>
    <property type="evidence" value="ECO:0007669"/>
    <property type="project" value="UniProtKB-SubCell"/>
</dbReference>
<dbReference type="Pfam" id="PF01138">
    <property type="entry name" value="RNase_PH"/>
    <property type="match status" value="1"/>
</dbReference>
<dbReference type="InterPro" id="IPR015847">
    <property type="entry name" value="ExoRNase_PH_dom2"/>
</dbReference>
<feature type="domain" description="Exoribonuclease phosphorolytic" evidence="11">
    <location>
        <begin position="225"/>
        <end position="298"/>
    </location>
</feature>
<keyword evidence="6" id="KW-0271">Exosome</keyword>
<evidence type="ECO:0000313" key="12">
    <source>
        <dbReference type="EMBL" id="GFH47442.1"/>
    </source>
</evidence>
<sequence length="310" mass="33545">MEDSLEIFRAIDPEDYLKKFTNANTRPDSRAHHATRQTNVQTSILTQNSYGSSLVTIGNTKVITAITLQVGTPSPLTPSHGEIDVTVNFSPLCGGQYNTAGRVVHDDYEHRSVAANAYADPQSLQSFVKRTIISSNMIDLKQLCIFEGKAAWKIEVSCIVVNHDGNVVDAFLLGAVSALMDLTLPQVKMNKVDGQEIVELVASDEDVLKPKNSMVGGKKLDFQKLVVPLTIGFFGGKMLVDPTLEEESLCEGMITVVVDGNSLSKDDGVLTGDILNLSKSGMNKCSLEEIAACSQLAFGRAKELEAILKP</sequence>